<proteinExistence type="predicted"/>
<sequence>MASTDGEDQHLEDRRLKAELWRTLRPIVRKQASEEDVDLTPSFLIAITEMVWDRIAETTEDLIMFAKYLYSIVPPTGCTKLIAVVFGD</sequence>
<comment type="caution">
    <text evidence="1">The sequence shown here is derived from an EMBL/GenBank/DDBJ whole genome shotgun (WGS) entry which is preliminary data.</text>
</comment>
<reference evidence="1" key="1">
    <citation type="journal article" date="2022" name="bioRxiv">
        <title>Population genetic analysis of Ophidiomyces ophidiicola, the causative agent of snake fungal disease, indicates recent introductions to the USA.</title>
        <authorList>
            <person name="Ladner J.T."/>
            <person name="Palmer J.M."/>
            <person name="Ettinger C.L."/>
            <person name="Stajich J.E."/>
            <person name="Farrell T.M."/>
            <person name="Glorioso B.M."/>
            <person name="Lawson B."/>
            <person name="Price S.J."/>
            <person name="Stengle A.G."/>
            <person name="Grear D.A."/>
            <person name="Lorch J.M."/>
        </authorList>
    </citation>
    <scope>NUCLEOTIDE SEQUENCE</scope>
    <source>
        <strain evidence="1">NWHC 24266-5</strain>
    </source>
</reference>
<name>A0ACB8UPK3_9EURO</name>
<gene>
    <name evidence="1" type="primary">MHF1</name>
    <name evidence="1" type="ORF">LOY88_006127</name>
</gene>
<dbReference type="EMBL" id="JALBCA010000130">
    <property type="protein sequence ID" value="KAI2382321.1"/>
    <property type="molecule type" value="Genomic_DNA"/>
</dbReference>
<accession>A0ACB8UPK3</accession>
<evidence type="ECO:0000313" key="1">
    <source>
        <dbReference type="EMBL" id="KAI2382321.1"/>
    </source>
</evidence>
<organism evidence="1">
    <name type="scientific">Ophidiomyces ophidiicola</name>
    <dbReference type="NCBI Taxonomy" id="1387563"/>
    <lineage>
        <taxon>Eukaryota</taxon>
        <taxon>Fungi</taxon>
        <taxon>Dikarya</taxon>
        <taxon>Ascomycota</taxon>
        <taxon>Pezizomycotina</taxon>
        <taxon>Eurotiomycetes</taxon>
        <taxon>Eurotiomycetidae</taxon>
        <taxon>Onygenales</taxon>
        <taxon>Onygenaceae</taxon>
        <taxon>Ophidiomyces</taxon>
    </lineage>
</organism>
<protein>
    <submittedName>
        <fullName evidence="1">MHF histone-fold complex component</fullName>
    </submittedName>
</protein>